<protein>
    <submittedName>
        <fullName evidence="2">Uncharacterized protein</fullName>
    </submittedName>
</protein>
<feature type="region of interest" description="Disordered" evidence="1">
    <location>
        <begin position="113"/>
        <end position="132"/>
    </location>
</feature>
<comment type="caution">
    <text evidence="2">The sequence shown here is derived from an EMBL/GenBank/DDBJ whole genome shotgun (WGS) entry which is preliminary data.</text>
</comment>
<dbReference type="Gramene" id="Psat05G0684100-T1">
    <property type="protein sequence ID" value="KAI5411921.1"/>
    <property type="gene ID" value="KIW84_056841"/>
</dbReference>
<organism evidence="2 3">
    <name type="scientific">Pisum sativum</name>
    <name type="common">Garden pea</name>
    <name type="synonym">Lathyrus oleraceus</name>
    <dbReference type="NCBI Taxonomy" id="3888"/>
    <lineage>
        <taxon>Eukaryota</taxon>
        <taxon>Viridiplantae</taxon>
        <taxon>Streptophyta</taxon>
        <taxon>Embryophyta</taxon>
        <taxon>Tracheophyta</taxon>
        <taxon>Spermatophyta</taxon>
        <taxon>Magnoliopsida</taxon>
        <taxon>eudicotyledons</taxon>
        <taxon>Gunneridae</taxon>
        <taxon>Pentapetalae</taxon>
        <taxon>rosids</taxon>
        <taxon>fabids</taxon>
        <taxon>Fabales</taxon>
        <taxon>Fabaceae</taxon>
        <taxon>Papilionoideae</taxon>
        <taxon>50 kb inversion clade</taxon>
        <taxon>NPAAA clade</taxon>
        <taxon>Hologalegina</taxon>
        <taxon>IRL clade</taxon>
        <taxon>Fabeae</taxon>
        <taxon>Lathyrus</taxon>
    </lineage>
</organism>
<name>A0A9D5ALP1_PEA</name>
<evidence type="ECO:0000313" key="2">
    <source>
        <dbReference type="EMBL" id="KAI5411921.1"/>
    </source>
</evidence>
<keyword evidence="3" id="KW-1185">Reference proteome</keyword>
<sequence length="221" mass="24238">MDVIVPVFKTPKREVIKPDISSSNNINRSVSSLVIRLAGPVPYASDRDVPYQYNATILENGQEVSLPTTNSVVNIVDIAKVTCSGRVFGPTFPKEGIEDMSVGKKVDVPVTNPVSAPKCQSGESSNLKPSNDDEISVLSLSMNSEARREALQRVLEQAYMEHDVTVDQFDHIVANITSYNNLSFCDKELLEEGRNHNLTLHISMNCKEDVLSNVLVDTGSS</sequence>
<dbReference type="PANTHER" id="PTHR32108">
    <property type="entry name" value="DNA-DIRECTED RNA POLYMERASE SUBUNIT ALPHA"/>
    <property type="match status" value="1"/>
</dbReference>
<reference evidence="2 3" key="1">
    <citation type="journal article" date="2022" name="Nat. Genet.">
        <title>Improved pea reference genome and pan-genome highlight genomic features and evolutionary characteristics.</title>
        <authorList>
            <person name="Yang T."/>
            <person name="Liu R."/>
            <person name="Luo Y."/>
            <person name="Hu S."/>
            <person name="Wang D."/>
            <person name="Wang C."/>
            <person name="Pandey M.K."/>
            <person name="Ge S."/>
            <person name="Xu Q."/>
            <person name="Li N."/>
            <person name="Li G."/>
            <person name="Huang Y."/>
            <person name="Saxena R.K."/>
            <person name="Ji Y."/>
            <person name="Li M."/>
            <person name="Yan X."/>
            <person name="He Y."/>
            <person name="Liu Y."/>
            <person name="Wang X."/>
            <person name="Xiang C."/>
            <person name="Varshney R.K."/>
            <person name="Ding H."/>
            <person name="Gao S."/>
            <person name="Zong X."/>
        </authorList>
    </citation>
    <scope>NUCLEOTIDE SEQUENCE [LARGE SCALE GENOMIC DNA]</scope>
    <source>
        <strain evidence="2 3">cv. Zhongwan 6</strain>
    </source>
</reference>
<proteinExistence type="predicted"/>
<dbReference type="PANTHER" id="PTHR32108:SF9">
    <property type="entry name" value="REVERSE TRANSCRIPTASE RNASE H-LIKE DOMAIN-CONTAINING PROTEIN"/>
    <property type="match status" value="1"/>
</dbReference>
<gene>
    <name evidence="2" type="ORF">KIW84_056841</name>
</gene>
<dbReference type="AlphaFoldDB" id="A0A9D5ALP1"/>
<accession>A0A9D5ALP1</accession>
<dbReference type="Proteomes" id="UP001058974">
    <property type="component" value="Chromosome 5"/>
</dbReference>
<dbReference type="EMBL" id="JAMSHJ010000005">
    <property type="protein sequence ID" value="KAI5411921.1"/>
    <property type="molecule type" value="Genomic_DNA"/>
</dbReference>
<evidence type="ECO:0000313" key="3">
    <source>
        <dbReference type="Proteomes" id="UP001058974"/>
    </source>
</evidence>
<evidence type="ECO:0000256" key="1">
    <source>
        <dbReference type="SAM" id="MobiDB-lite"/>
    </source>
</evidence>